<dbReference type="AlphaFoldDB" id="A0A974Y3Q4"/>
<organism evidence="8 9">
    <name type="scientific">Azospira restricta</name>
    <dbReference type="NCBI Taxonomy" id="404405"/>
    <lineage>
        <taxon>Bacteria</taxon>
        <taxon>Pseudomonadati</taxon>
        <taxon>Pseudomonadota</taxon>
        <taxon>Betaproteobacteria</taxon>
        <taxon>Rhodocyclales</taxon>
        <taxon>Rhodocyclaceae</taxon>
        <taxon>Azospira</taxon>
    </lineage>
</organism>
<dbReference type="GO" id="GO:0003824">
    <property type="term" value="F:catalytic activity"/>
    <property type="evidence" value="ECO:0007669"/>
    <property type="project" value="UniProtKB-ARBA"/>
</dbReference>
<dbReference type="PROSITE" id="PS50112">
    <property type="entry name" value="PAS"/>
    <property type="match status" value="1"/>
</dbReference>
<protein>
    <submittedName>
        <fullName evidence="8">EAL domain-containing protein</fullName>
    </submittedName>
</protein>
<dbReference type="PROSITE" id="PS50043">
    <property type="entry name" value="HTH_LUXR_2"/>
    <property type="match status" value="1"/>
</dbReference>
<dbReference type="SUPFAM" id="SSF55785">
    <property type="entry name" value="PYP-like sensor domain (PAS domain)"/>
    <property type="match status" value="1"/>
</dbReference>
<dbReference type="InterPro" id="IPR013767">
    <property type="entry name" value="PAS_fold"/>
</dbReference>
<evidence type="ECO:0000259" key="5">
    <source>
        <dbReference type="PROSITE" id="PS50112"/>
    </source>
</evidence>
<dbReference type="SUPFAM" id="SSF141868">
    <property type="entry name" value="EAL domain-like"/>
    <property type="match status" value="1"/>
</dbReference>
<dbReference type="PROSITE" id="PS50110">
    <property type="entry name" value="RESPONSE_REGULATORY"/>
    <property type="match status" value="1"/>
</dbReference>
<evidence type="ECO:0000259" key="7">
    <source>
        <dbReference type="PROSITE" id="PS50887"/>
    </source>
</evidence>
<dbReference type="InterPro" id="IPR011006">
    <property type="entry name" value="CheY-like_superfamily"/>
</dbReference>
<dbReference type="InterPro" id="IPR000160">
    <property type="entry name" value="GGDEF_dom"/>
</dbReference>
<keyword evidence="2" id="KW-0597">Phosphoprotein</keyword>
<gene>
    <name evidence="8" type="ORF">IWH25_01175</name>
</gene>
<dbReference type="Pfam" id="PF00990">
    <property type="entry name" value="GGDEF"/>
    <property type="match status" value="1"/>
</dbReference>
<dbReference type="InterPro" id="IPR016032">
    <property type="entry name" value="Sig_transdc_resp-reg_C-effctor"/>
</dbReference>
<name>A0A974Y3Q4_9RHOO</name>
<dbReference type="EMBL" id="CP064781">
    <property type="protein sequence ID" value="QRJ64005.1"/>
    <property type="molecule type" value="Genomic_DNA"/>
</dbReference>
<dbReference type="GO" id="GO:0000160">
    <property type="term" value="P:phosphorelay signal transduction system"/>
    <property type="evidence" value="ECO:0007669"/>
    <property type="project" value="InterPro"/>
</dbReference>
<dbReference type="PRINTS" id="PR00038">
    <property type="entry name" value="HTHLUXR"/>
</dbReference>
<dbReference type="PANTHER" id="PTHR44757:SF2">
    <property type="entry name" value="BIOFILM ARCHITECTURE MAINTENANCE PROTEIN MBAA"/>
    <property type="match status" value="1"/>
</dbReference>
<feature type="modified residue" description="4-aspartylphosphate" evidence="2">
    <location>
        <position position="181"/>
    </location>
</feature>
<dbReference type="InterPro" id="IPR029787">
    <property type="entry name" value="Nucleotide_cyclase"/>
</dbReference>
<dbReference type="CDD" id="cd00156">
    <property type="entry name" value="REC"/>
    <property type="match status" value="1"/>
</dbReference>
<feature type="domain" description="Response regulatory" evidence="4">
    <location>
        <begin position="132"/>
        <end position="250"/>
    </location>
</feature>
<dbReference type="RefSeq" id="WP_203387536.1">
    <property type="nucleotide sequence ID" value="NZ_CP064781.1"/>
</dbReference>
<dbReference type="SMART" id="SM00052">
    <property type="entry name" value="EAL"/>
    <property type="match status" value="1"/>
</dbReference>
<feature type="domain" description="EAL" evidence="6">
    <location>
        <begin position="654"/>
        <end position="909"/>
    </location>
</feature>
<dbReference type="InterPro" id="IPR001633">
    <property type="entry name" value="EAL_dom"/>
</dbReference>
<keyword evidence="1" id="KW-0238">DNA-binding</keyword>
<dbReference type="Proteomes" id="UP000663444">
    <property type="component" value="Chromosome"/>
</dbReference>
<dbReference type="Gene3D" id="1.10.10.10">
    <property type="entry name" value="Winged helix-like DNA-binding domain superfamily/Winged helix DNA-binding domain"/>
    <property type="match status" value="1"/>
</dbReference>
<dbReference type="InterPro" id="IPR035919">
    <property type="entry name" value="EAL_sf"/>
</dbReference>
<evidence type="ECO:0000259" key="4">
    <source>
        <dbReference type="PROSITE" id="PS50110"/>
    </source>
</evidence>
<dbReference type="CDD" id="cd00130">
    <property type="entry name" value="PAS"/>
    <property type="match status" value="1"/>
</dbReference>
<dbReference type="Gene3D" id="3.40.50.2300">
    <property type="match status" value="1"/>
</dbReference>
<feature type="domain" description="GGDEF" evidence="7">
    <location>
        <begin position="512"/>
        <end position="645"/>
    </location>
</feature>
<dbReference type="Gene3D" id="3.20.20.450">
    <property type="entry name" value="EAL domain"/>
    <property type="match status" value="1"/>
</dbReference>
<dbReference type="InterPro" id="IPR000792">
    <property type="entry name" value="Tscrpt_reg_LuxR_C"/>
</dbReference>
<evidence type="ECO:0000256" key="1">
    <source>
        <dbReference type="ARBA" id="ARBA00023125"/>
    </source>
</evidence>
<feature type="domain" description="PAS" evidence="5">
    <location>
        <begin position="362"/>
        <end position="411"/>
    </location>
</feature>
<dbReference type="Pfam" id="PF00196">
    <property type="entry name" value="GerE"/>
    <property type="match status" value="1"/>
</dbReference>
<accession>A0A974Y3Q4</accession>
<keyword evidence="9" id="KW-1185">Reference proteome</keyword>
<dbReference type="PANTHER" id="PTHR44757">
    <property type="entry name" value="DIGUANYLATE CYCLASE DGCP"/>
    <property type="match status" value="1"/>
</dbReference>
<dbReference type="CDD" id="cd01948">
    <property type="entry name" value="EAL"/>
    <property type="match status" value="1"/>
</dbReference>
<dbReference type="InterPro" id="IPR052155">
    <property type="entry name" value="Biofilm_reg_signaling"/>
</dbReference>
<dbReference type="SMART" id="SM00091">
    <property type="entry name" value="PAS"/>
    <property type="match status" value="1"/>
</dbReference>
<dbReference type="SMART" id="SM00448">
    <property type="entry name" value="REC"/>
    <property type="match status" value="1"/>
</dbReference>
<dbReference type="Pfam" id="PF00072">
    <property type="entry name" value="Response_reg"/>
    <property type="match status" value="1"/>
</dbReference>
<dbReference type="Gene3D" id="3.30.450.20">
    <property type="entry name" value="PAS domain"/>
    <property type="match status" value="1"/>
</dbReference>
<dbReference type="InterPro" id="IPR043128">
    <property type="entry name" value="Rev_trsase/Diguanyl_cyclase"/>
</dbReference>
<evidence type="ECO:0000313" key="8">
    <source>
        <dbReference type="EMBL" id="QRJ64005.1"/>
    </source>
</evidence>
<proteinExistence type="predicted"/>
<dbReference type="FunFam" id="3.30.70.270:FF:000001">
    <property type="entry name" value="Diguanylate cyclase domain protein"/>
    <property type="match status" value="1"/>
</dbReference>
<reference evidence="8" key="1">
    <citation type="submission" date="2020-11" db="EMBL/GenBank/DDBJ databases">
        <title>Azospira restricta DSM 18626 genome sequence.</title>
        <authorList>
            <person name="Moe W.M."/>
        </authorList>
    </citation>
    <scope>NUCLEOTIDE SEQUENCE</scope>
    <source>
        <strain evidence="8">DSM 18626</strain>
    </source>
</reference>
<dbReference type="NCBIfam" id="TIGR00229">
    <property type="entry name" value="sensory_box"/>
    <property type="match status" value="1"/>
</dbReference>
<sequence length="910" mass="99196">MTPRACCIEPNGELRSKLVALLHDTGWVAETFDDLPTPDCPLAQDAPAFDLIVATGNPQQGSLLDLVARIRSHSASETTPIVVLGNEDDAVTAEQAFVAGVTEVFSWQHLADFRTYLGSFADDESADIAGRRVLILEDDRIQGFLLQSILAKEGLAPMLFNSVESALAGADAADFDVVITDLVLGLGQSGVSFIRRLRQSQCRSANAPIIAVSGFDDDARRLDALRAGAESFLPKPVAPAELFFHLRRLVGRPPSPERTPPPHAGSALDIQALGKLTEREQLICALAVAGHRDKRIAQELGISYWTVRTHLARIFRKFHVSNRVGLAAATRAANADEEAGSRGSSVDAPAARAGWQTLSDCIMERIPLGVVVTDHVSRIVHVNRAYCEISGYKRDELLGRTPRLLRSDRHPPEFHRKLLTTLSTAGRWSGSVWNRSKSGRDYLGKLDIRRLPGGLPLEAAFVGVMCDITEENAHVERVREQSLQDPLTGLANRILLRDRTQYEIARARRTGGHLALAFFDLDNFKPINDQYGHAVGDGVLQEVAARLAARLREHDTLARIGGDEFVALLTDIEHKEVARSLCQRLAEAFAIPFGPRGIYGRVGTSIGISLYPEDGREFETLIMRADSAMYRAKQAGGNRIACFDPSAGHPGEGEAGDRERLDAALDNHEFELLFQPQLELASGRIVAAEALLRWRNPQYGLLAAAHFIPIAERSGSIAKLGGWALRQACRALKRLARAGHPQLRLSVNVSPQQILRGQAFADDALAAIADHDLAPGRLELEISESVFLHNPEQAVKTLGTLAERGVSLALDGIGKDYFSPAYLRHLPFRAIKIDRQCIGDALSDPYCDSVARSSLLLAQGLGLEAIAEGVETDAQLAFLDQAGYRHAQGNLLGSPMPLADLIRRLDDRHG</sequence>
<dbReference type="SUPFAM" id="SSF46894">
    <property type="entry name" value="C-terminal effector domain of the bipartite response regulators"/>
    <property type="match status" value="1"/>
</dbReference>
<dbReference type="Pfam" id="PF00563">
    <property type="entry name" value="EAL"/>
    <property type="match status" value="1"/>
</dbReference>
<dbReference type="SUPFAM" id="SSF52172">
    <property type="entry name" value="CheY-like"/>
    <property type="match status" value="1"/>
</dbReference>
<dbReference type="InterPro" id="IPR036388">
    <property type="entry name" value="WH-like_DNA-bd_sf"/>
</dbReference>
<dbReference type="SMART" id="SM00267">
    <property type="entry name" value="GGDEF"/>
    <property type="match status" value="1"/>
</dbReference>
<dbReference type="InterPro" id="IPR000014">
    <property type="entry name" value="PAS"/>
</dbReference>
<dbReference type="CDD" id="cd06170">
    <property type="entry name" value="LuxR_C_like"/>
    <property type="match status" value="1"/>
</dbReference>
<dbReference type="KEGG" id="ares:IWH25_01175"/>
<dbReference type="InterPro" id="IPR001789">
    <property type="entry name" value="Sig_transdc_resp-reg_receiver"/>
</dbReference>
<dbReference type="SMART" id="SM00421">
    <property type="entry name" value="HTH_LUXR"/>
    <property type="match status" value="1"/>
</dbReference>
<dbReference type="CDD" id="cd01949">
    <property type="entry name" value="GGDEF"/>
    <property type="match status" value="1"/>
</dbReference>
<dbReference type="NCBIfam" id="TIGR00254">
    <property type="entry name" value="GGDEF"/>
    <property type="match status" value="1"/>
</dbReference>
<dbReference type="InterPro" id="IPR035965">
    <property type="entry name" value="PAS-like_dom_sf"/>
</dbReference>
<dbReference type="GO" id="GO:0006355">
    <property type="term" value="P:regulation of DNA-templated transcription"/>
    <property type="evidence" value="ECO:0007669"/>
    <property type="project" value="InterPro"/>
</dbReference>
<evidence type="ECO:0000259" key="3">
    <source>
        <dbReference type="PROSITE" id="PS50043"/>
    </source>
</evidence>
<evidence type="ECO:0000259" key="6">
    <source>
        <dbReference type="PROSITE" id="PS50883"/>
    </source>
</evidence>
<dbReference type="Gene3D" id="3.30.70.270">
    <property type="match status" value="1"/>
</dbReference>
<dbReference type="Pfam" id="PF00989">
    <property type="entry name" value="PAS"/>
    <property type="match status" value="1"/>
</dbReference>
<dbReference type="PROSITE" id="PS50883">
    <property type="entry name" value="EAL"/>
    <property type="match status" value="1"/>
</dbReference>
<dbReference type="GO" id="GO:0003677">
    <property type="term" value="F:DNA binding"/>
    <property type="evidence" value="ECO:0007669"/>
    <property type="project" value="UniProtKB-KW"/>
</dbReference>
<dbReference type="SUPFAM" id="SSF55073">
    <property type="entry name" value="Nucleotide cyclase"/>
    <property type="match status" value="1"/>
</dbReference>
<feature type="domain" description="HTH luxR-type" evidence="3">
    <location>
        <begin position="269"/>
        <end position="334"/>
    </location>
</feature>
<evidence type="ECO:0000256" key="2">
    <source>
        <dbReference type="PROSITE-ProRule" id="PRU00169"/>
    </source>
</evidence>
<dbReference type="PROSITE" id="PS50887">
    <property type="entry name" value="GGDEF"/>
    <property type="match status" value="1"/>
</dbReference>
<evidence type="ECO:0000313" key="9">
    <source>
        <dbReference type="Proteomes" id="UP000663444"/>
    </source>
</evidence>